<evidence type="ECO:0000313" key="2">
    <source>
        <dbReference type="Proteomes" id="UP000240477"/>
    </source>
</evidence>
<name>A0A2D2W4W2_9CAUD</name>
<proteinExistence type="predicted"/>
<protein>
    <submittedName>
        <fullName evidence="1">Uncharacterized protein</fullName>
    </submittedName>
</protein>
<keyword evidence="2" id="KW-1185">Reference proteome</keyword>
<evidence type="ECO:0000313" key="1">
    <source>
        <dbReference type="EMBL" id="ATS93273.1"/>
    </source>
</evidence>
<dbReference type="EMBL" id="MG099933">
    <property type="protein sequence ID" value="ATS93273.1"/>
    <property type="molecule type" value="Genomic_DNA"/>
</dbReference>
<reference evidence="1 2" key="1">
    <citation type="submission" date="2017-10" db="EMBL/GenBank/DDBJ databases">
        <title>Characteristics and comparative genomic analysis of a novel Escherichia coli phage VB_EcoS-Golestan.</title>
        <authorList>
            <person name="Yazdi M."/>
            <person name="Bouzari M."/>
            <person name="Ghaemi E.A."/>
        </authorList>
    </citation>
    <scope>NUCLEOTIDE SEQUENCE [LARGE SCALE GENOMIC DNA]</scope>
</reference>
<sequence length="65" mass="7523">MSGKFKEVSDELKGNKYTNHRGEVVEVLNVVPYGRGYHVVFSYTEAYSVYCGLGKFRKRYPIKVQ</sequence>
<dbReference type="OrthoDB" id="35179at10239"/>
<gene>
    <name evidence="1" type="ORF">E1_49</name>
</gene>
<dbReference type="Proteomes" id="UP000240477">
    <property type="component" value="Segment"/>
</dbReference>
<organism evidence="1 2">
    <name type="scientific">Escherichia phage VB_EcoS-Golestan</name>
    <dbReference type="NCBI Taxonomy" id="2047801"/>
    <lineage>
        <taxon>Viruses</taxon>
        <taxon>Duplodnaviria</taxon>
        <taxon>Heunggongvirae</taxon>
        <taxon>Uroviricota</taxon>
        <taxon>Caudoviricetes</taxon>
        <taxon>Sarkviridae</taxon>
        <taxon>Guernseyvirinae</taxon>
        <taxon>Kagunavirus</taxon>
        <taxon>Kagunavirus golestan</taxon>
    </lineage>
</organism>
<accession>A0A2D2W4W2</accession>